<dbReference type="EMBL" id="KZ992968">
    <property type="protein sequence ID" value="RKP06040.1"/>
    <property type="molecule type" value="Genomic_DNA"/>
</dbReference>
<evidence type="ECO:0000313" key="4">
    <source>
        <dbReference type="Proteomes" id="UP000271241"/>
    </source>
</evidence>
<organism evidence="3 4">
    <name type="scientific">Thamnocephalis sphaerospora</name>
    <dbReference type="NCBI Taxonomy" id="78915"/>
    <lineage>
        <taxon>Eukaryota</taxon>
        <taxon>Fungi</taxon>
        <taxon>Fungi incertae sedis</taxon>
        <taxon>Zoopagomycota</taxon>
        <taxon>Zoopagomycotina</taxon>
        <taxon>Zoopagomycetes</taxon>
        <taxon>Zoopagales</taxon>
        <taxon>Sigmoideomycetaceae</taxon>
        <taxon>Thamnocephalis</taxon>
    </lineage>
</organism>
<feature type="domain" description="ALIX V-shaped" evidence="2">
    <location>
        <begin position="4"/>
        <end position="105"/>
    </location>
</feature>
<reference evidence="4" key="1">
    <citation type="journal article" date="2018" name="Nat. Microbiol.">
        <title>Leveraging single-cell genomics to expand the fungal tree of life.</title>
        <authorList>
            <person name="Ahrendt S.R."/>
            <person name="Quandt C.A."/>
            <person name="Ciobanu D."/>
            <person name="Clum A."/>
            <person name="Salamov A."/>
            <person name="Andreopoulos B."/>
            <person name="Cheng J.F."/>
            <person name="Woyke T."/>
            <person name="Pelin A."/>
            <person name="Henrissat B."/>
            <person name="Reynolds N.K."/>
            <person name="Benny G.L."/>
            <person name="Smith M.E."/>
            <person name="James T.Y."/>
            <person name="Grigoriev I.V."/>
        </authorList>
    </citation>
    <scope>NUCLEOTIDE SEQUENCE [LARGE SCALE GENOMIC DNA]</scope>
    <source>
        <strain evidence="4">RSA 1356</strain>
    </source>
</reference>
<dbReference type="OrthoDB" id="64867at2759"/>
<evidence type="ECO:0000313" key="3">
    <source>
        <dbReference type="EMBL" id="RKP06040.1"/>
    </source>
</evidence>
<accession>A0A4P9XL87</accession>
<dbReference type="InterPro" id="IPR025304">
    <property type="entry name" value="ALIX_V_dom"/>
</dbReference>
<protein>
    <submittedName>
        <fullName evidence="3">ALIX V-shaped domain binding to HIV-domain-containing protein</fullName>
    </submittedName>
</protein>
<sequence length="164" mass="18318">MLSLADFEACIVKHLGCYDIYTSVAVKLEDEQRILLDEIVESSKAFHSARHTSTGVRQRETAIRDLDAAYRSFLEIRGNLAEGIEFYKGLSQLTQQLLRECGNACGRPDAADQLAQKMQDITVQETRDAATAATTDASQPAAHLPQRDRSTAKWDPSMPLRFEE</sequence>
<dbReference type="STRING" id="78915.A0A4P9XL87"/>
<gene>
    <name evidence="3" type="ORF">THASP1DRAFT_32133</name>
</gene>
<name>A0A4P9XL87_9FUNG</name>
<keyword evidence="4" id="KW-1185">Reference proteome</keyword>
<dbReference type="Gene3D" id="1.20.140.50">
    <property type="entry name" value="alix/aip1 like domains"/>
    <property type="match status" value="1"/>
</dbReference>
<feature type="region of interest" description="Disordered" evidence="1">
    <location>
        <begin position="126"/>
        <end position="164"/>
    </location>
</feature>
<evidence type="ECO:0000259" key="2">
    <source>
        <dbReference type="Pfam" id="PF13949"/>
    </source>
</evidence>
<dbReference type="AlphaFoldDB" id="A0A4P9XL87"/>
<evidence type="ECO:0000256" key="1">
    <source>
        <dbReference type="SAM" id="MobiDB-lite"/>
    </source>
</evidence>
<dbReference type="Proteomes" id="UP000271241">
    <property type="component" value="Unassembled WGS sequence"/>
</dbReference>
<proteinExistence type="predicted"/>
<dbReference type="Pfam" id="PF13949">
    <property type="entry name" value="ALIX_LYPXL_bnd"/>
    <property type="match status" value="1"/>
</dbReference>